<feature type="domain" description="LTD" evidence="1">
    <location>
        <begin position="1"/>
        <end position="71"/>
    </location>
</feature>
<name>A0A818SR70_9BILA</name>
<comment type="caution">
    <text evidence="2">The sequence shown here is derived from an EMBL/GenBank/DDBJ whole genome shotgun (WGS) entry which is preliminary data.</text>
</comment>
<reference evidence="2" key="1">
    <citation type="submission" date="2021-02" db="EMBL/GenBank/DDBJ databases">
        <authorList>
            <person name="Nowell W R."/>
        </authorList>
    </citation>
    <scope>NUCLEOTIDE SEQUENCE</scope>
</reference>
<sequence length="71" mass="8021">SYEYKFPRGMVLKSGATTTIWSSDVNDISVDPPTNLKLRTNKWFTTTNESKKTILENTDGHVVTEKTVTVK</sequence>
<dbReference type="AlphaFoldDB" id="A0A818SR70"/>
<organism evidence="2 3">
    <name type="scientific">Adineta steineri</name>
    <dbReference type="NCBI Taxonomy" id="433720"/>
    <lineage>
        <taxon>Eukaryota</taxon>
        <taxon>Metazoa</taxon>
        <taxon>Spiralia</taxon>
        <taxon>Gnathifera</taxon>
        <taxon>Rotifera</taxon>
        <taxon>Eurotatoria</taxon>
        <taxon>Bdelloidea</taxon>
        <taxon>Adinetida</taxon>
        <taxon>Adinetidae</taxon>
        <taxon>Adineta</taxon>
    </lineage>
</organism>
<dbReference type="InterPro" id="IPR036415">
    <property type="entry name" value="Lamin_tail_dom_sf"/>
</dbReference>
<dbReference type="SUPFAM" id="SSF74853">
    <property type="entry name" value="Lamin A/C globular tail domain"/>
    <property type="match status" value="1"/>
</dbReference>
<gene>
    <name evidence="2" type="ORF">OXD698_LOCUS10431</name>
</gene>
<feature type="non-terminal residue" evidence="2">
    <location>
        <position position="1"/>
    </location>
</feature>
<evidence type="ECO:0000313" key="3">
    <source>
        <dbReference type="Proteomes" id="UP000663844"/>
    </source>
</evidence>
<dbReference type="PROSITE" id="PS51841">
    <property type="entry name" value="LTD"/>
    <property type="match status" value="1"/>
</dbReference>
<dbReference type="EMBL" id="CAJOAZ010000556">
    <property type="protein sequence ID" value="CAF3673686.1"/>
    <property type="molecule type" value="Genomic_DNA"/>
</dbReference>
<proteinExistence type="predicted"/>
<evidence type="ECO:0000313" key="2">
    <source>
        <dbReference type="EMBL" id="CAF3673686.1"/>
    </source>
</evidence>
<dbReference type="Gene3D" id="2.60.40.1260">
    <property type="entry name" value="Lamin Tail domain"/>
    <property type="match status" value="1"/>
</dbReference>
<dbReference type="Proteomes" id="UP000663844">
    <property type="component" value="Unassembled WGS sequence"/>
</dbReference>
<accession>A0A818SR70</accession>
<protein>
    <recommendedName>
        <fullName evidence="1">LTD domain-containing protein</fullName>
    </recommendedName>
</protein>
<evidence type="ECO:0000259" key="1">
    <source>
        <dbReference type="PROSITE" id="PS51841"/>
    </source>
</evidence>
<dbReference type="InterPro" id="IPR001322">
    <property type="entry name" value="Lamin_tail_dom"/>
</dbReference>